<feature type="domain" description="DRBM" evidence="3">
    <location>
        <begin position="375"/>
        <end position="440"/>
    </location>
</feature>
<protein>
    <submittedName>
        <fullName evidence="6">Uncharacterized protein</fullName>
    </submittedName>
</protein>
<dbReference type="SMART" id="SM00552">
    <property type="entry name" value="ADEAMc"/>
    <property type="match status" value="1"/>
</dbReference>
<evidence type="ECO:0000313" key="5">
    <source>
        <dbReference type="Proteomes" id="UP000887540"/>
    </source>
</evidence>
<sequence>MAAKVNENSPEFIARYNQLKALVAEHFSMGKIPNEMAVSPATRQFLEESRLNPISAIEQYIKKKQEPALVYYGYELSVNHRNKFLCLTEYNNQIFFGVKSPTKKEARTACAMRCLDFLVGQDLVEVMKKPVKAPRPPKPEKMETSESALLGQPQVKAKKPPKPKKKANGQHQVDFSTDNVMDKTAFEAANPIDGKLSPEQSAKFVKAREEIWELYCNGQLHQRKELGVETVAFLQSSTIPATSSLISYCQKKKLQHPSFHIFVLPIRDLSKYICCADFDEKSFIGMLQPSKNQAKIMTSAVIIDYLIESGRFAGVQGKRQKRKAGEENQDGTTTATPKKMKISLKETNDNAELFTGKGENLDPRTIFYLVMNPKDHSALLNEYCQKNKLDLPKFSITEVSPKQYVATCEVQNRSLSGQPAESKKLAKTIAARTFLDALVRDGTIKVESAGIQPLPSVKFNPTSPIFEFFKKIVYDAFEEAYKQNQVLGYSNAKIAGCILVDSLAQTGFLVSWATGSIINPKVSVKGEIVNDCYAEILCRRGLLRYLYHEIKVYSRKPENSIFVLGVNGKLVLRPNFTFHLFLSHAPNGDAVTNLPDPLKCDRKHVTEYQHEGAKSDIHGTLSVKSSIDGSTTSLLQISPMATHAVRLSMSSSDKILKWNSLGFQGALLGIFIEPVYFVSYTVEHNYDSKSLARALCGRASNVDLPGSFKVNKPYIASVDPHDRIKYMETENTQNQKLSVNWNASDTDLEVVNCDLGKRANGGASRLSRQKIFEKFRETAKAVDQTSWVAARYREAKQESHDYQEAASFFKSYLFETGLGQWVDKNDLDYQSEF</sequence>
<dbReference type="Gene3D" id="3.30.160.20">
    <property type="match status" value="2"/>
</dbReference>
<dbReference type="Pfam" id="PF00035">
    <property type="entry name" value="dsrm"/>
    <property type="match status" value="1"/>
</dbReference>
<feature type="region of interest" description="Disordered" evidence="2">
    <location>
        <begin position="317"/>
        <end position="339"/>
    </location>
</feature>
<dbReference type="Pfam" id="PF02137">
    <property type="entry name" value="A_deamin"/>
    <property type="match status" value="1"/>
</dbReference>
<evidence type="ECO:0000259" key="4">
    <source>
        <dbReference type="PROSITE" id="PS50141"/>
    </source>
</evidence>
<keyword evidence="5" id="KW-1185">Reference proteome</keyword>
<dbReference type="AlphaFoldDB" id="A0A914DL41"/>
<dbReference type="GO" id="GO:0008251">
    <property type="term" value="F:tRNA-specific adenosine deaminase activity"/>
    <property type="evidence" value="ECO:0007669"/>
    <property type="project" value="TreeGrafter"/>
</dbReference>
<dbReference type="GO" id="GO:0003726">
    <property type="term" value="F:double-stranded RNA adenosine deaminase activity"/>
    <property type="evidence" value="ECO:0007669"/>
    <property type="project" value="TreeGrafter"/>
</dbReference>
<dbReference type="WBParaSite" id="ACRNAN_scaffold3025.g26566.t1">
    <property type="protein sequence ID" value="ACRNAN_scaffold3025.g26566.t1"/>
    <property type="gene ID" value="ACRNAN_scaffold3025.g26566"/>
</dbReference>
<evidence type="ECO:0000259" key="3">
    <source>
        <dbReference type="PROSITE" id="PS50137"/>
    </source>
</evidence>
<dbReference type="GO" id="GO:0006396">
    <property type="term" value="P:RNA processing"/>
    <property type="evidence" value="ECO:0007669"/>
    <property type="project" value="InterPro"/>
</dbReference>
<dbReference type="PROSITE" id="PS50141">
    <property type="entry name" value="A_DEAMIN_EDITASE"/>
    <property type="match status" value="1"/>
</dbReference>
<dbReference type="SUPFAM" id="SSF54768">
    <property type="entry name" value="dsRNA-binding domain-like"/>
    <property type="match status" value="3"/>
</dbReference>
<feature type="region of interest" description="Disordered" evidence="2">
    <location>
        <begin position="129"/>
        <end position="171"/>
    </location>
</feature>
<dbReference type="GO" id="GO:0005730">
    <property type="term" value="C:nucleolus"/>
    <property type="evidence" value="ECO:0007669"/>
    <property type="project" value="TreeGrafter"/>
</dbReference>
<evidence type="ECO:0000256" key="1">
    <source>
        <dbReference type="PROSITE-ProRule" id="PRU00266"/>
    </source>
</evidence>
<dbReference type="InterPro" id="IPR002466">
    <property type="entry name" value="A_deamin"/>
</dbReference>
<feature type="domain" description="A to I editase" evidence="4">
    <location>
        <begin position="509"/>
        <end position="824"/>
    </location>
</feature>
<organism evidence="5 6">
    <name type="scientific">Acrobeloides nanus</name>
    <dbReference type="NCBI Taxonomy" id="290746"/>
    <lineage>
        <taxon>Eukaryota</taxon>
        <taxon>Metazoa</taxon>
        <taxon>Ecdysozoa</taxon>
        <taxon>Nematoda</taxon>
        <taxon>Chromadorea</taxon>
        <taxon>Rhabditida</taxon>
        <taxon>Tylenchina</taxon>
        <taxon>Cephalobomorpha</taxon>
        <taxon>Cephaloboidea</taxon>
        <taxon>Cephalobidae</taxon>
        <taxon>Acrobeloides</taxon>
    </lineage>
</organism>
<dbReference type="Proteomes" id="UP000887540">
    <property type="component" value="Unplaced"/>
</dbReference>
<dbReference type="PANTHER" id="PTHR10910">
    <property type="entry name" value="EUKARYOTE SPECIFIC DSRNA BINDING PROTEIN"/>
    <property type="match status" value="1"/>
</dbReference>
<evidence type="ECO:0000256" key="2">
    <source>
        <dbReference type="SAM" id="MobiDB-lite"/>
    </source>
</evidence>
<evidence type="ECO:0000313" key="6">
    <source>
        <dbReference type="WBParaSite" id="ACRNAN_scaffold3025.g26566.t1"/>
    </source>
</evidence>
<feature type="domain" description="DRBM" evidence="3">
    <location>
        <begin position="52"/>
        <end position="120"/>
    </location>
</feature>
<dbReference type="PROSITE" id="PS50137">
    <property type="entry name" value="DS_RBD"/>
    <property type="match status" value="2"/>
</dbReference>
<dbReference type="SMART" id="SM00358">
    <property type="entry name" value="DSRM"/>
    <property type="match status" value="3"/>
</dbReference>
<reference evidence="6" key="1">
    <citation type="submission" date="2022-11" db="UniProtKB">
        <authorList>
            <consortium name="WormBaseParasite"/>
        </authorList>
    </citation>
    <scope>IDENTIFICATION</scope>
</reference>
<dbReference type="GO" id="GO:0005737">
    <property type="term" value="C:cytoplasm"/>
    <property type="evidence" value="ECO:0007669"/>
    <property type="project" value="TreeGrafter"/>
</dbReference>
<dbReference type="GO" id="GO:0003725">
    <property type="term" value="F:double-stranded RNA binding"/>
    <property type="evidence" value="ECO:0007669"/>
    <property type="project" value="TreeGrafter"/>
</dbReference>
<proteinExistence type="predicted"/>
<keyword evidence="1" id="KW-0694">RNA-binding</keyword>
<dbReference type="CDD" id="cd00048">
    <property type="entry name" value="DSRM_SF"/>
    <property type="match status" value="2"/>
</dbReference>
<feature type="compositionally biased region" description="Basic residues" evidence="2">
    <location>
        <begin position="156"/>
        <end position="168"/>
    </location>
</feature>
<dbReference type="GO" id="GO:0006382">
    <property type="term" value="P:adenosine to inosine editing"/>
    <property type="evidence" value="ECO:0007669"/>
    <property type="project" value="TreeGrafter"/>
</dbReference>
<name>A0A914DL41_9BILA</name>
<accession>A0A914DL41</accession>
<dbReference type="PANTHER" id="PTHR10910:SF62">
    <property type="entry name" value="AT07585P-RELATED"/>
    <property type="match status" value="1"/>
</dbReference>
<dbReference type="InterPro" id="IPR014720">
    <property type="entry name" value="dsRBD_dom"/>
</dbReference>